<sequence>MRSEVTVSRSRGHGLLGNGTGTAAVGHLGAASLRTFLPCHFLSITIDELRETRRKRSPFERRETSLEEMKGWSAEERGGHTFISLSLHKGSPLSVFSSSPLSSHVPVVAASAPFLLLCSLCPRCSEASPEMKAAGDKGRQASLSCPRSVWFSNQPRSPKHPPATRLQVGYILCETFLRIWRQRSLGGKADSGR</sequence>
<protein>
    <submittedName>
        <fullName evidence="1">Uncharacterized protein</fullName>
    </submittedName>
</protein>
<dbReference type="AlphaFoldDB" id="A0A9N7U8N5"/>
<organism evidence="1 2">
    <name type="scientific">Pleuronectes platessa</name>
    <name type="common">European plaice</name>
    <dbReference type="NCBI Taxonomy" id="8262"/>
    <lineage>
        <taxon>Eukaryota</taxon>
        <taxon>Metazoa</taxon>
        <taxon>Chordata</taxon>
        <taxon>Craniata</taxon>
        <taxon>Vertebrata</taxon>
        <taxon>Euteleostomi</taxon>
        <taxon>Actinopterygii</taxon>
        <taxon>Neopterygii</taxon>
        <taxon>Teleostei</taxon>
        <taxon>Neoteleostei</taxon>
        <taxon>Acanthomorphata</taxon>
        <taxon>Carangaria</taxon>
        <taxon>Pleuronectiformes</taxon>
        <taxon>Pleuronectoidei</taxon>
        <taxon>Pleuronectidae</taxon>
        <taxon>Pleuronectes</taxon>
    </lineage>
</organism>
<reference evidence="1" key="1">
    <citation type="submission" date="2020-03" db="EMBL/GenBank/DDBJ databases">
        <authorList>
            <person name="Weist P."/>
        </authorList>
    </citation>
    <scope>NUCLEOTIDE SEQUENCE</scope>
</reference>
<keyword evidence="2" id="KW-1185">Reference proteome</keyword>
<dbReference type="EMBL" id="CADEAL010000921">
    <property type="protein sequence ID" value="CAB1426830.1"/>
    <property type="molecule type" value="Genomic_DNA"/>
</dbReference>
<proteinExistence type="predicted"/>
<comment type="caution">
    <text evidence="1">The sequence shown here is derived from an EMBL/GenBank/DDBJ whole genome shotgun (WGS) entry which is preliminary data.</text>
</comment>
<evidence type="ECO:0000313" key="2">
    <source>
        <dbReference type="Proteomes" id="UP001153269"/>
    </source>
</evidence>
<name>A0A9N7U8N5_PLEPL</name>
<evidence type="ECO:0000313" key="1">
    <source>
        <dbReference type="EMBL" id="CAB1426830.1"/>
    </source>
</evidence>
<accession>A0A9N7U8N5</accession>
<gene>
    <name evidence="1" type="ORF">PLEPLA_LOCUS14768</name>
</gene>
<dbReference type="Proteomes" id="UP001153269">
    <property type="component" value="Unassembled WGS sequence"/>
</dbReference>